<accession>A0A5S5DP51</accession>
<reference evidence="1 2" key="1">
    <citation type="submission" date="2019-07" db="EMBL/GenBank/DDBJ databases">
        <title>Genomic Encyclopedia of Archaeal and Bacterial Type Strains, Phase II (KMG-II): from individual species to whole genera.</title>
        <authorList>
            <person name="Goeker M."/>
        </authorList>
    </citation>
    <scope>NUCLEOTIDE SEQUENCE [LARGE SCALE GENOMIC DNA]</scope>
    <source>
        <strain evidence="1 2">DSM 18850</strain>
    </source>
</reference>
<dbReference type="AlphaFoldDB" id="A0A5S5DP51"/>
<name>A0A5S5DP51_9SPHI</name>
<dbReference type="Proteomes" id="UP000325105">
    <property type="component" value="Unassembled WGS sequence"/>
</dbReference>
<gene>
    <name evidence="1" type="ORF">BC792_10273</name>
</gene>
<protein>
    <submittedName>
        <fullName evidence="1">Uncharacterized protein</fullName>
    </submittedName>
</protein>
<organism evidence="1 2">
    <name type="scientific">Sphingobacterium allocomposti</name>
    <dbReference type="NCBI Taxonomy" id="415956"/>
    <lineage>
        <taxon>Bacteria</taxon>
        <taxon>Pseudomonadati</taxon>
        <taxon>Bacteroidota</taxon>
        <taxon>Sphingobacteriia</taxon>
        <taxon>Sphingobacteriales</taxon>
        <taxon>Sphingobacteriaceae</taxon>
        <taxon>Sphingobacterium</taxon>
    </lineage>
</organism>
<dbReference type="EMBL" id="VNHX01000002">
    <property type="protein sequence ID" value="TYP97651.1"/>
    <property type="molecule type" value="Genomic_DNA"/>
</dbReference>
<sequence length="39" mass="4599">MKYSCLKDERNRLVDSSEIKRLTVHVTVNKQYLTISCNL</sequence>
<evidence type="ECO:0000313" key="1">
    <source>
        <dbReference type="EMBL" id="TYP97651.1"/>
    </source>
</evidence>
<evidence type="ECO:0000313" key="2">
    <source>
        <dbReference type="Proteomes" id="UP000325105"/>
    </source>
</evidence>
<proteinExistence type="predicted"/>
<comment type="caution">
    <text evidence="1">The sequence shown here is derived from an EMBL/GenBank/DDBJ whole genome shotgun (WGS) entry which is preliminary data.</text>
</comment>
<keyword evidence="2" id="KW-1185">Reference proteome</keyword>